<keyword evidence="2" id="KW-1185">Reference proteome</keyword>
<reference evidence="1 2" key="1">
    <citation type="submission" date="2024-02" db="EMBL/GenBank/DDBJ databases">
        <title>Bacteria isolated from the canopy kelp, Nereocystis luetkeana.</title>
        <authorList>
            <person name="Pfister C.A."/>
            <person name="Younker I.T."/>
            <person name="Light S.H."/>
        </authorList>
    </citation>
    <scope>NUCLEOTIDE SEQUENCE [LARGE SCALE GENOMIC DNA]</scope>
    <source>
        <strain evidence="1 2">TI.1.03</strain>
    </source>
</reference>
<evidence type="ECO:0000313" key="1">
    <source>
        <dbReference type="EMBL" id="MEL0657331.1"/>
    </source>
</evidence>
<evidence type="ECO:0000313" key="2">
    <source>
        <dbReference type="Proteomes" id="UP001371391"/>
    </source>
</evidence>
<proteinExistence type="predicted"/>
<dbReference type="RefSeq" id="WP_341604110.1">
    <property type="nucleotide sequence ID" value="NZ_JBAKAW010000070.1"/>
</dbReference>
<dbReference type="EMBL" id="JBAKAW010000070">
    <property type="protein sequence ID" value="MEL0657331.1"/>
    <property type="molecule type" value="Genomic_DNA"/>
</dbReference>
<feature type="non-terminal residue" evidence="1">
    <location>
        <position position="66"/>
    </location>
</feature>
<comment type="caution">
    <text evidence="1">The sequence shown here is derived from an EMBL/GenBank/DDBJ whole genome shotgun (WGS) entry which is preliminary data.</text>
</comment>
<gene>
    <name evidence="1" type="ORF">V6257_20205</name>
</gene>
<dbReference type="Proteomes" id="UP001371391">
    <property type="component" value="Unassembled WGS sequence"/>
</dbReference>
<accession>A0ABU9H614</accession>
<name>A0ABU9H614_9GAMM</name>
<organism evidence="1 2">
    <name type="scientific">Pseudoalteromonas issachenkonii</name>
    <dbReference type="NCBI Taxonomy" id="152297"/>
    <lineage>
        <taxon>Bacteria</taxon>
        <taxon>Pseudomonadati</taxon>
        <taxon>Pseudomonadota</taxon>
        <taxon>Gammaproteobacteria</taxon>
        <taxon>Alteromonadales</taxon>
        <taxon>Pseudoalteromonadaceae</taxon>
        <taxon>Pseudoalteromonas</taxon>
    </lineage>
</organism>
<protein>
    <submittedName>
        <fullName evidence="1">Uncharacterized protein</fullName>
    </submittedName>
</protein>
<sequence>MLDECEEIIDYLKNKRTAPMIKGYKEREHFQIESDDIMYISIARRGTNIHVCPRGLKNNNNNVFHC</sequence>